<evidence type="ECO:0000256" key="5">
    <source>
        <dbReference type="ARBA" id="ARBA00023315"/>
    </source>
</evidence>
<dbReference type="Pfam" id="PF13480">
    <property type="entry name" value="Acetyltransf_6"/>
    <property type="match status" value="1"/>
</dbReference>
<evidence type="ECO:0000256" key="4">
    <source>
        <dbReference type="ARBA" id="ARBA00022984"/>
    </source>
</evidence>
<name>A0A401FQI1_9BACT</name>
<accession>A0A401FQI1</accession>
<organism evidence="8 9">
    <name type="scientific">Desulfonema ishimotonii</name>
    <dbReference type="NCBI Taxonomy" id="45657"/>
    <lineage>
        <taxon>Bacteria</taxon>
        <taxon>Pseudomonadati</taxon>
        <taxon>Thermodesulfobacteriota</taxon>
        <taxon>Desulfobacteria</taxon>
        <taxon>Desulfobacterales</taxon>
        <taxon>Desulfococcaceae</taxon>
        <taxon>Desulfonema</taxon>
    </lineage>
</organism>
<keyword evidence="4" id="KW-0573">Peptidoglycan synthesis</keyword>
<dbReference type="RefSeq" id="WP_124326770.1">
    <property type="nucleotide sequence ID" value="NZ_BEXT01000001.1"/>
</dbReference>
<dbReference type="GO" id="GO:0071555">
    <property type="term" value="P:cell wall organization"/>
    <property type="evidence" value="ECO:0007669"/>
    <property type="project" value="UniProtKB-KW"/>
</dbReference>
<sequence>MNIRLYTDADSAEWDTYVTRHPRGSFFHLSRWKKAIETSFGHQAFYLIATATASPPGGSEILGVFPLFSVKSFLFGKSMVSVPFAACGGILAESEAVEHALYQYAVRLTKENKLDYLELRNEDRPFSDLPGKDLYYVFKKEISSDNDKNLKAIPRKTRAMVRKGIKNNLQARFGKEELLAPFYDLFAFNYRRLGTPVFSKSYLKNLLEIFDKDSNVLIIYKDNTPLSGVITFYYKDQVIPYYSGAFPEANRYAANDYLYWALMSDAAEKGYRIFDFGRSKRGTGSYHFKKHWGFEPRMLHYQYYLNTLSEMPNISPANPKYQRLIRIWQQIPLCITNAIGPSIVKYIP</sequence>
<evidence type="ECO:0000313" key="8">
    <source>
        <dbReference type="EMBL" id="GBC59244.1"/>
    </source>
</evidence>
<dbReference type="OrthoDB" id="9785911at2"/>
<keyword evidence="9" id="KW-1185">Reference proteome</keyword>
<dbReference type="InterPro" id="IPR038740">
    <property type="entry name" value="BioF2-like_GNAT_dom"/>
</dbReference>
<evidence type="ECO:0000313" key="9">
    <source>
        <dbReference type="Proteomes" id="UP000288096"/>
    </source>
</evidence>
<dbReference type="GO" id="GO:0008360">
    <property type="term" value="P:regulation of cell shape"/>
    <property type="evidence" value="ECO:0007669"/>
    <property type="project" value="UniProtKB-KW"/>
</dbReference>
<evidence type="ECO:0000256" key="6">
    <source>
        <dbReference type="ARBA" id="ARBA00023316"/>
    </source>
</evidence>
<feature type="domain" description="BioF2-like acetyltransferase" evidence="7">
    <location>
        <begin position="155"/>
        <end position="290"/>
    </location>
</feature>
<gene>
    <name evidence="8" type="ORF">DENIS_0180</name>
</gene>
<comment type="caution">
    <text evidence="8">The sequence shown here is derived from an EMBL/GenBank/DDBJ whole genome shotgun (WGS) entry which is preliminary data.</text>
</comment>
<dbReference type="InterPro" id="IPR016181">
    <property type="entry name" value="Acyl_CoA_acyltransferase"/>
</dbReference>
<keyword evidence="3" id="KW-0133">Cell shape</keyword>
<dbReference type="InterPro" id="IPR050644">
    <property type="entry name" value="PG_Glycine_Bridge_Synth"/>
</dbReference>
<evidence type="ECO:0000256" key="1">
    <source>
        <dbReference type="ARBA" id="ARBA00009943"/>
    </source>
</evidence>
<dbReference type="EMBL" id="BEXT01000001">
    <property type="protein sequence ID" value="GBC59244.1"/>
    <property type="molecule type" value="Genomic_DNA"/>
</dbReference>
<evidence type="ECO:0000259" key="7">
    <source>
        <dbReference type="Pfam" id="PF13480"/>
    </source>
</evidence>
<dbReference type="InterPro" id="IPR003447">
    <property type="entry name" value="FEMABX"/>
</dbReference>
<proteinExistence type="inferred from homology"/>
<dbReference type="PROSITE" id="PS51191">
    <property type="entry name" value="FEMABX"/>
    <property type="match status" value="1"/>
</dbReference>
<dbReference type="InterPro" id="IPR017469">
    <property type="entry name" value="PEP-CTERM_FemAB-rel"/>
</dbReference>
<dbReference type="GO" id="GO:0016755">
    <property type="term" value="F:aminoacyltransferase activity"/>
    <property type="evidence" value="ECO:0007669"/>
    <property type="project" value="InterPro"/>
</dbReference>
<protein>
    <submittedName>
        <fullName evidence="8">Peptidoglycan bridge formation protein FemAB</fullName>
    </submittedName>
</protein>
<comment type="similarity">
    <text evidence="1">Belongs to the FemABX family.</text>
</comment>
<dbReference type="Proteomes" id="UP000288096">
    <property type="component" value="Unassembled WGS sequence"/>
</dbReference>
<dbReference type="GO" id="GO:0009252">
    <property type="term" value="P:peptidoglycan biosynthetic process"/>
    <property type="evidence" value="ECO:0007669"/>
    <property type="project" value="UniProtKB-KW"/>
</dbReference>
<keyword evidence="5" id="KW-0012">Acyltransferase</keyword>
<reference evidence="9" key="2">
    <citation type="submission" date="2019-01" db="EMBL/GenBank/DDBJ databases">
        <title>Genome sequence of Desulfonema ishimotonii strain Tokyo 01.</title>
        <authorList>
            <person name="Fukui M."/>
        </authorList>
    </citation>
    <scope>NUCLEOTIDE SEQUENCE [LARGE SCALE GENOMIC DNA]</scope>
    <source>
        <strain evidence="9">Tokyo 01</strain>
    </source>
</reference>
<keyword evidence="6" id="KW-0961">Cell wall biogenesis/degradation</keyword>
<dbReference type="PANTHER" id="PTHR36174:SF1">
    <property type="entry name" value="LIPID II:GLYCINE GLYCYLTRANSFERASE"/>
    <property type="match status" value="1"/>
</dbReference>
<dbReference type="PANTHER" id="PTHR36174">
    <property type="entry name" value="LIPID II:GLYCINE GLYCYLTRANSFERASE"/>
    <property type="match status" value="1"/>
</dbReference>
<dbReference type="Gene3D" id="3.40.630.30">
    <property type="match status" value="1"/>
</dbReference>
<evidence type="ECO:0000256" key="3">
    <source>
        <dbReference type="ARBA" id="ARBA00022960"/>
    </source>
</evidence>
<keyword evidence="2" id="KW-0808">Transferase</keyword>
<reference evidence="9" key="1">
    <citation type="submission" date="2017-11" db="EMBL/GenBank/DDBJ databases">
        <authorList>
            <person name="Watanabe M."/>
            <person name="Kojima H."/>
        </authorList>
    </citation>
    <scope>NUCLEOTIDE SEQUENCE [LARGE SCALE GENOMIC DNA]</scope>
    <source>
        <strain evidence="9">Tokyo 01</strain>
    </source>
</reference>
<dbReference type="AlphaFoldDB" id="A0A401FQI1"/>
<dbReference type="NCBIfam" id="TIGR03019">
    <property type="entry name" value="pepcterm_femAB"/>
    <property type="match status" value="1"/>
</dbReference>
<dbReference type="SUPFAM" id="SSF55729">
    <property type="entry name" value="Acyl-CoA N-acyltransferases (Nat)"/>
    <property type="match status" value="2"/>
</dbReference>
<evidence type="ECO:0000256" key="2">
    <source>
        <dbReference type="ARBA" id="ARBA00022679"/>
    </source>
</evidence>